<protein>
    <recommendedName>
        <fullName evidence="4">Protein kinase domain-containing protein</fullName>
    </recommendedName>
</protein>
<dbReference type="InterPro" id="IPR001245">
    <property type="entry name" value="Ser-Thr/Tyr_kinase_cat_dom"/>
</dbReference>
<evidence type="ECO:0000313" key="6">
    <source>
        <dbReference type="Proteomes" id="UP000054047"/>
    </source>
</evidence>
<dbReference type="SUPFAM" id="SSF56112">
    <property type="entry name" value="Protein kinase-like (PK-like)"/>
    <property type="match status" value="1"/>
</dbReference>
<keyword evidence="2" id="KW-0067">ATP-binding</keyword>
<dbReference type="Proteomes" id="UP000054047">
    <property type="component" value="Unassembled WGS sequence"/>
</dbReference>
<dbReference type="GO" id="GO:0004713">
    <property type="term" value="F:protein tyrosine kinase activity"/>
    <property type="evidence" value="ECO:0007669"/>
    <property type="project" value="InterPro"/>
</dbReference>
<dbReference type="EMBL" id="KN770380">
    <property type="protein sequence ID" value="KIH46012.1"/>
    <property type="molecule type" value="Genomic_DNA"/>
</dbReference>
<gene>
    <name evidence="5" type="ORF">ANCDUO_23938</name>
</gene>
<dbReference type="AlphaFoldDB" id="A0A0C2C8J0"/>
<dbReference type="InterPro" id="IPR050198">
    <property type="entry name" value="Non-receptor_tyrosine_kinases"/>
</dbReference>
<accession>A0A0C2C8J0</accession>
<dbReference type="OrthoDB" id="4062651at2759"/>
<feature type="transmembrane region" description="Helical" evidence="3">
    <location>
        <begin position="150"/>
        <end position="169"/>
    </location>
</feature>
<keyword evidence="3" id="KW-1133">Transmembrane helix</keyword>
<dbReference type="InterPro" id="IPR000719">
    <property type="entry name" value="Prot_kinase_dom"/>
</dbReference>
<dbReference type="PANTHER" id="PTHR24418">
    <property type="entry name" value="TYROSINE-PROTEIN KINASE"/>
    <property type="match status" value="1"/>
</dbReference>
<dbReference type="Pfam" id="PF07714">
    <property type="entry name" value="PK_Tyr_Ser-Thr"/>
    <property type="match status" value="1"/>
</dbReference>
<dbReference type="PROSITE" id="PS50011">
    <property type="entry name" value="PROTEIN_KINASE_DOM"/>
    <property type="match status" value="1"/>
</dbReference>
<evidence type="ECO:0000256" key="1">
    <source>
        <dbReference type="ARBA" id="ARBA00022741"/>
    </source>
</evidence>
<feature type="domain" description="Protein kinase" evidence="4">
    <location>
        <begin position="1"/>
        <end position="172"/>
    </location>
</feature>
<keyword evidence="3" id="KW-0472">Membrane</keyword>
<organism evidence="5 6">
    <name type="scientific">Ancylostoma duodenale</name>
    <dbReference type="NCBI Taxonomy" id="51022"/>
    <lineage>
        <taxon>Eukaryota</taxon>
        <taxon>Metazoa</taxon>
        <taxon>Ecdysozoa</taxon>
        <taxon>Nematoda</taxon>
        <taxon>Chromadorea</taxon>
        <taxon>Rhabditida</taxon>
        <taxon>Rhabditina</taxon>
        <taxon>Rhabditomorpha</taxon>
        <taxon>Strongyloidea</taxon>
        <taxon>Ancylostomatidae</taxon>
        <taxon>Ancylostomatinae</taxon>
        <taxon>Ancylostoma</taxon>
    </lineage>
</organism>
<dbReference type="InterPro" id="IPR020635">
    <property type="entry name" value="Tyr_kinase_cat_dom"/>
</dbReference>
<keyword evidence="1" id="KW-0547">Nucleotide-binding</keyword>
<dbReference type="InterPro" id="IPR011009">
    <property type="entry name" value="Kinase-like_dom_sf"/>
</dbReference>
<evidence type="ECO:0000256" key="2">
    <source>
        <dbReference type="ARBA" id="ARBA00022840"/>
    </source>
</evidence>
<dbReference type="SMART" id="SM00219">
    <property type="entry name" value="TyrKc"/>
    <property type="match status" value="1"/>
</dbReference>
<name>A0A0C2C8J0_9BILA</name>
<sequence length="172" mass="18868">MVNARDLATFHCLVGSENVVKVADLGLALFMREEVHTAHAGAKFPIKWSAPEGLAFNTFSTKSDVWAFGVLLWEIATHGIAPYPEVDLLNFYSLLAEGFPMGSTPGCPPTVYRLMPAQWYCFSYIISVNLLLLSFMPCSVLAVLGLPVMALSFGISVLAWSLCPLILLLTRR</sequence>
<evidence type="ECO:0000313" key="5">
    <source>
        <dbReference type="EMBL" id="KIH46012.1"/>
    </source>
</evidence>
<dbReference type="GO" id="GO:0005524">
    <property type="term" value="F:ATP binding"/>
    <property type="evidence" value="ECO:0007669"/>
    <property type="project" value="UniProtKB-KW"/>
</dbReference>
<evidence type="ECO:0000256" key="3">
    <source>
        <dbReference type="SAM" id="Phobius"/>
    </source>
</evidence>
<dbReference type="PRINTS" id="PR00109">
    <property type="entry name" value="TYRKINASE"/>
</dbReference>
<dbReference type="Gene3D" id="1.10.510.10">
    <property type="entry name" value="Transferase(Phosphotransferase) domain 1"/>
    <property type="match status" value="1"/>
</dbReference>
<evidence type="ECO:0000259" key="4">
    <source>
        <dbReference type="PROSITE" id="PS50011"/>
    </source>
</evidence>
<reference evidence="5 6" key="1">
    <citation type="submission" date="2013-12" db="EMBL/GenBank/DDBJ databases">
        <title>Draft genome of the parsitic nematode Ancylostoma duodenale.</title>
        <authorList>
            <person name="Mitreva M."/>
        </authorList>
    </citation>
    <scope>NUCLEOTIDE SEQUENCE [LARGE SCALE GENOMIC DNA]</scope>
    <source>
        <strain evidence="5 6">Zhejiang</strain>
    </source>
</reference>
<keyword evidence="6" id="KW-1185">Reference proteome</keyword>
<feature type="transmembrane region" description="Helical" evidence="3">
    <location>
        <begin position="122"/>
        <end position="144"/>
    </location>
</feature>
<keyword evidence="3" id="KW-0812">Transmembrane</keyword>
<proteinExistence type="predicted"/>